<organism evidence="2">
    <name type="scientific">Zea mays</name>
    <name type="common">Maize</name>
    <dbReference type="NCBI Taxonomy" id="4577"/>
    <lineage>
        <taxon>Eukaryota</taxon>
        <taxon>Viridiplantae</taxon>
        <taxon>Streptophyta</taxon>
        <taxon>Embryophyta</taxon>
        <taxon>Tracheophyta</taxon>
        <taxon>Spermatophyta</taxon>
        <taxon>Magnoliopsida</taxon>
        <taxon>Liliopsida</taxon>
        <taxon>Poales</taxon>
        <taxon>Poaceae</taxon>
        <taxon>PACMAD clade</taxon>
        <taxon>Panicoideae</taxon>
        <taxon>Andropogonodae</taxon>
        <taxon>Andropogoneae</taxon>
        <taxon>Tripsacinae</taxon>
        <taxon>Zea</taxon>
    </lineage>
</organism>
<evidence type="ECO:0000256" key="1">
    <source>
        <dbReference type="SAM" id="MobiDB-lite"/>
    </source>
</evidence>
<proteinExistence type="evidence at transcript level"/>
<dbReference type="EMBL" id="BT035396">
    <property type="protein sequence ID" value="ACF80401.1"/>
    <property type="molecule type" value="mRNA"/>
</dbReference>
<evidence type="ECO:0000313" key="2">
    <source>
        <dbReference type="EMBL" id="ACF80401.1"/>
    </source>
</evidence>
<accession>B4FE58</accession>
<reference evidence="2" key="1">
    <citation type="journal article" date="2009" name="PLoS Genet.">
        <title>Sequencing, mapping, and analysis of 27,455 maize full-length cDNAs.</title>
        <authorList>
            <person name="Soderlund C."/>
            <person name="Descour A."/>
            <person name="Kudrna D."/>
            <person name="Bomhoff M."/>
            <person name="Boyd L."/>
            <person name="Currie J."/>
            <person name="Angelova A."/>
            <person name="Collura K."/>
            <person name="Wissotski M."/>
            <person name="Ashley E."/>
            <person name="Morrow D."/>
            <person name="Fernandes J."/>
            <person name="Walbot V."/>
            <person name="Yu Y."/>
        </authorList>
    </citation>
    <scope>NUCLEOTIDE SEQUENCE</scope>
    <source>
        <strain evidence="2">B73</strain>
    </source>
</reference>
<feature type="region of interest" description="Disordered" evidence="1">
    <location>
        <begin position="1"/>
        <end position="48"/>
    </location>
</feature>
<sequence>MSRVRGSRPDAPRSLCLPSPAPRHMRQTSSPPTSPTRTTLPTRATAKHPFVRPLIRSAEGKVLWVHIQVPLVDMNDVVH</sequence>
<protein>
    <submittedName>
        <fullName evidence="2">Uncharacterized protein</fullName>
    </submittedName>
</protein>
<feature type="compositionally biased region" description="Low complexity" evidence="1">
    <location>
        <begin position="28"/>
        <end position="44"/>
    </location>
</feature>
<name>B4FE58_MAIZE</name>
<dbReference type="AlphaFoldDB" id="B4FE58"/>